<dbReference type="InterPro" id="IPR000504">
    <property type="entry name" value="RRM_dom"/>
</dbReference>
<sequence length="251" mass="29061">MKNERLPLDPRVRQQTPREVRVEDSRCANKRVHFRDPLEGSETNELHVNYFPNIFNESILLEMFQEYGIITRIVIKRHFAFVHFEKNKDALKAIERLNNQRMFGVILKVSPARRTLPKLAQPNSILRGSSGFTADVNVPSRSGMPGTSRETNYDSSARCVSMSYGMRIQGTGSNDGPKLEESVADSTQRIERAAYKKLMIETKRSRYRQVVVYYSEEDDDEEGIREWCKSTEFSGRADFLWYDVPTYVDNS</sequence>
<proteinExistence type="predicted"/>
<dbReference type="InterPro" id="IPR035979">
    <property type="entry name" value="RBD_domain_sf"/>
</dbReference>
<dbReference type="Gene3D" id="3.30.70.330">
    <property type="match status" value="1"/>
</dbReference>
<keyword evidence="5" id="KW-1185">Reference proteome</keyword>
<dbReference type="SMART" id="SM00360">
    <property type="entry name" value="RRM"/>
    <property type="match status" value="1"/>
</dbReference>
<evidence type="ECO:0000313" key="4">
    <source>
        <dbReference type="EMBL" id="EFX74087.1"/>
    </source>
</evidence>
<dbReference type="PANTHER" id="PTHR23147">
    <property type="entry name" value="SERINE/ARGININE RICH SPLICING FACTOR"/>
    <property type="match status" value="1"/>
</dbReference>
<dbReference type="OrthoDB" id="79941at2759"/>
<dbReference type="HOGENOM" id="CLU_1108046_0_0_1"/>
<dbReference type="InterPro" id="IPR012677">
    <property type="entry name" value="Nucleotide-bd_a/b_plait_sf"/>
</dbReference>
<evidence type="ECO:0000256" key="2">
    <source>
        <dbReference type="PROSITE-ProRule" id="PRU00176"/>
    </source>
</evidence>
<evidence type="ECO:0000313" key="5">
    <source>
        <dbReference type="Proteomes" id="UP000000305"/>
    </source>
</evidence>
<dbReference type="GO" id="GO:0000381">
    <property type="term" value="P:regulation of alternative mRNA splicing, via spliceosome"/>
    <property type="evidence" value="ECO:0000318"/>
    <property type="project" value="GO_Central"/>
</dbReference>
<keyword evidence="1 2" id="KW-0694">RNA-binding</keyword>
<evidence type="ECO:0000256" key="1">
    <source>
        <dbReference type="ARBA" id="ARBA00022884"/>
    </source>
</evidence>
<dbReference type="InParanoid" id="E9H219"/>
<dbReference type="PROSITE" id="PS50102">
    <property type="entry name" value="RRM"/>
    <property type="match status" value="1"/>
</dbReference>
<dbReference type="SUPFAM" id="SSF54928">
    <property type="entry name" value="RNA-binding domain, RBD"/>
    <property type="match status" value="1"/>
</dbReference>
<dbReference type="CDD" id="cd00590">
    <property type="entry name" value="RRM_SF"/>
    <property type="match status" value="1"/>
</dbReference>
<feature type="domain" description="RRM" evidence="3">
    <location>
        <begin position="44"/>
        <end position="114"/>
    </location>
</feature>
<dbReference type="STRING" id="6669.E9H219"/>
<dbReference type="EMBL" id="GL732585">
    <property type="protein sequence ID" value="EFX74087.1"/>
    <property type="molecule type" value="Genomic_DNA"/>
</dbReference>
<dbReference type="GO" id="GO:0016607">
    <property type="term" value="C:nuclear speck"/>
    <property type="evidence" value="ECO:0000318"/>
    <property type="project" value="GO_Central"/>
</dbReference>
<reference evidence="4 5" key="1">
    <citation type="journal article" date="2011" name="Science">
        <title>The ecoresponsive genome of Daphnia pulex.</title>
        <authorList>
            <person name="Colbourne J.K."/>
            <person name="Pfrender M.E."/>
            <person name="Gilbert D."/>
            <person name="Thomas W.K."/>
            <person name="Tucker A."/>
            <person name="Oakley T.H."/>
            <person name="Tokishita S."/>
            <person name="Aerts A."/>
            <person name="Arnold G.J."/>
            <person name="Basu M.K."/>
            <person name="Bauer D.J."/>
            <person name="Caceres C.E."/>
            <person name="Carmel L."/>
            <person name="Casola C."/>
            <person name="Choi J.H."/>
            <person name="Detter J.C."/>
            <person name="Dong Q."/>
            <person name="Dusheyko S."/>
            <person name="Eads B.D."/>
            <person name="Frohlich T."/>
            <person name="Geiler-Samerotte K.A."/>
            <person name="Gerlach D."/>
            <person name="Hatcher P."/>
            <person name="Jogdeo S."/>
            <person name="Krijgsveld J."/>
            <person name="Kriventseva E.V."/>
            <person name="Kultz D."/>
            <person name="Laforsch C."/>
            <person name="Lindquist E."/>
            <person name="Lopez J."/>
            <person name="Manak J.R."/>
            <person name="Muller J."/>
            <person name="Pangilinan J."/>
            <person name="Patwardhan R.P."/>
            <person name="Pitluck S."/>
            <person name="Pritham E.J."/>
            <person name="Rechtsteiner A."/>
            <person name="Rho M."/>
            <person name="Rogozin I.B."/>
            <person name="Sakarya O."/>
            <person name="Salamov A."/>
            <person name="Schaack S."/>
            <person name="Shapiro H."/>
            <person name="Shiga Y."/>
            <person name="Skalitzky C."/>
            <person name="Smith Z."/>
            <person name="Souvorov A."/>
            <person name="Sung W."/>
            <person name="Tang Z."/>
            <person name="Tsuchiya D."/>
            <person name="Tu H."/>
            <person name="Vos H."/>
            <person name="Wang M."/>
            <person name="Wolf Y.I."/>
            <person name="Yamagata H."/>
            <person name="Yamada T."/>
            <person name="Ye Y."/>
            <person name="Shaw J.R."/>
            <person name="Andrews J."/>
            <person name="Crease T.J."/>
            <person name="Tang H."/>
            <person name="Lucas S.M."/>
            <person name="Robertson H.M."/>
            <person name="Bork P."/>
            <person name="Koonin E.V."/>
            <person name="Zdobnov E.M."/>
            <person name="Grigoriev I.V."/>
            <person name="Lynch M."/>
            <person name="Boore J.L."/>
        </authorList>
    </citation>
    <scope>NUCLEOTIDE SEQUENCE [LARGE SCALE GENOMIC DNA]</scope>
</reference>
<dbReference type="Proteomes" id="UP000000305">
    <property type="component" value="Unassembled WGS sequence"/>
</dbReference>
<accession>E9H219</accession>
<dbReference type="Pfam" id="PF00076">
    <property type="entry name" value="RRM_1"/>
    <property type="match status" value="1"/>
</dbReference>
<dbReference type="GO" id="GO:0003729">
    <property type="term" value="F:mRNA binding"/>
    <property type="evidence" value="ECO:0000318"/>
    <property type="project" value="GO_Central"/>
</dbReference>
<dbReference type="AlphaFoldDB" id="E9H219"/>
<evidence type="ECO:0000259" key="3">
    <source>
        <dbReference type="PROSITE" id="PS50102"/>
    </source>
</evidence>
<name>E9H219_DAPPU</name>
<organism evidence="4 5">
    <name type="scientific">Daphnia pulex</name>
    <name type="common">Water flea</name>
    <dbReference type="NCBI Taxonomy" id="6669"/>
    <lineage>
        <taxon>Eukaryota</taxon>
        <taxon>Metazoa</taxon>
        <taxon>Ecdysozoa</taxon>
        <taxon>Arthropoda</taxon>
        <taxon>Crustacea</taxon>
        <taxon>Branchiopoda</taxon>
        <taxon>Diplostraca</taxon>
        <taxon>Cladocera</taxon>
        <taxon>Anomopoda</taxon>
        <taxon>Daphniidae</taxon>
        <taxon>Daphnia</taxon>
    </lineage>
</organism>
<dbReference type="InterPro" id="IPR050907">
    <property type="entry name" value="SRSF"/>
</dbReference>
<protein>
    <recommendedName>
        <fullName evidence="3">RRM domain-containing protein</fullName>
    </recommendedName>
</protein>
<dbReference type="KEGG" id="dpx:DAPPUDRAFT_252136"/>
<gene>
    <name evidence="4" type="ORF">DAPPUDRAFT_252136</name>
</gene>